<feature type="binding site" description="axial binding residue" evidence="7">
    <location>
        <position position="126"/>
    </location>
    <ligand>
        <name>chlorophyll b</name>
        <dbReference type="ChEBI" id="CHEBI:61721"/>
        <label>1</label>
    </ligand>
    <ligandPart>
        <name>Mg</name>
        <dbReference type="ChEBI" id="CHEBI:25107"/>
    </ligandPart>
</feature>
<dbReference type="GO" id="GO:0009507">
    <property type="term" value="C:chloroplast"/>
    <property type="evidence" value="ECO:0007669"/>
    <property type="project" value="UniProtKB-SubCell"/>
</dbReference>
<sequence>MTSYALAPRPDSHLTLFPAPAPLHRSMKLVALLSLVASASAFTSPLSTRAPLSLRAAEVPEDAPAAPEPEAAAPAAVERYNIFDDSKYVGNSDFRGKRFDFDPLGLAAAYPPFVPWFRECELRHGRTAMIAVLGFVATDFMRIPGDMYSFDAIPKTIDIHDALLKTGPMYQLLLWIGLWDLLVTAPATKAMGDGFREPGDYGWRWFAPASKDGFDTKRDAELKNGRLAMIALGGIATQSIITGHGFPYV</sequence>
<feature type="binding site" evidence="7">
    <location>
        <position position="238"/>
    </location>
    <ligand>
        <name>chlorophyll a</name>
        <dbReference type="ChEBI" id="CHEBI:58416"/>
        <label>1</label>
    </ligand>
</feature>
<gene>
    <name evidence="8" type="ORF">TrST_g8545</name>
</gene>
<evidence type="ECO:0000256" key="1">
    <source>
        <dbReference type="ARBA" id="ARBA00004022"/>
    </source>
</evidence>
<keyword evidence="7" id="KW-0148">Chlorophyll</keyword>
<evidence type="ECO:0000256" key="5">
    <source>
        <dbReference type="ARBA" id="ARBA00022531"/>
    </source>
</evidence>
<dbReference type="GO" id="GO:0016168">
    <property type="term" value="F:chlorophyll binding"/>
    <property type="evidence" value="ECO:0007669"/>
    <property type="project" value="UniProtKB-KW"/>
</dbReference>
<evidence type="ECO:0000313" key="9">
    <source>
        <dbReference type="Proteomes" id="UP001165085"/>
    </source>
</evidence>
<evidence type="ECO:0000313" key="8">
    <source>
        <dbReference type="EMBL" id="GMH79421.1"/>
    </source>
</evidence>
<dbReference type="AlphaFoldDB" id="A0A9W7AX28"/>
<feature type="binding site" evidence="7">
    <location>
        <position position="121"/>
    </location>
    <ligand>
        <name>chlorophyll a</name>
        <dbReference type="ChEBI" id="CHEBI:58416"/>
        <label>1</label>
    </ligand>
</feature>
<evidence type="ECO:0000256" key="2">
    <source>
        <dbReference type="ARBA" id="ARBA00004229"/>
    </source>
</evidence>
<proteinExistence type="inferred from homology"/>
<dbReference type="Proteomes" id="UP001165085">
    <property type="component" value="Unassembled WGS sequence"/>
</dbReference>
<keyword evidence="7" id="KW-0157">Chromophore</keyword>
<evidence type="ECO:0000256" key="4">
    <source>
        <dbReference type="ARBA" id="ARBA00022528"/>
    </source>
</evidence>
<keyword evidence="4" id="KW-0150">Chloroplast</keyword>
<dbReference type="PANTHER" id="PTHR21649">
    <property type="entry name" value="CHLOROPHYLL A/B BINDING PROTEIN"/>
    <property type="match status" value="1"/>
</dbReference>
<reference evidence="9" key="1">
    <citation type="journal article" date="2023" name="Commun. Biol.">
        <title>Genome analysis of Parmales, the sister group of diatoms, reveals the evolutionary specialization of diatoms from phago-mixotrophs to photoautotrophs.</title>
        <authorList>
            <person name="Ban H."/>
            <person name="Sato S."/>
            <person name="Yoshikawa S."/>
            <person name="Yamada K."/>
            <person name="Nakamura Y."/>
            <person name="Ichinomiya M."/>
            <person name="Sato N."/>
            <person name="Blanc-Mathieu R."/>
            <person name="Endo H."/>
            <person name="Kuwata A."/>
            <person name="Ogata H."/>
        </authorList>
    </citation>
    <scope>NUCLEOTIDE SEQUENCE [LARGE SCALE GENOMIC DNA]</scope>
    <source>
        <strain evidence="9">NIES 3701</strain>
    </source>
</reference>
<name>A0A9W7AX28_9STRA</name>
<dbReference type="InterPro" id="IPR001344">
    <property type="entry name" value="Chloro_AB-bd_pln"/>
</dbReference>
<evidence type="ECO:0000256" key="3">
    <source>
        <dbReference type="ARBA" id="ARBA00005933"/>
    </source>
</evidence>
<feature type="binding site" evidence="7">
    <location>
        <position position="221"/>
    </location>
    <ligand>
        <name>chlorophyll a</name>
        <dbReference type="ChEBI" id="CHEBI:58416"/>
        <label>1</label>
    </ligand>
</feature>
<dbReference type="GO" id="GO:0009765">
    <property type="term" value="P:photosynthesis, light harvesting"/>
    <property type="evidence" value="ECO:0007669"/>
    <property type="project" value="InterPro"/>
</dbReference>
<comment type="subcellular location">
    <subcellularLocation>
        <location evidence="2">Plastid</location>
        <location evidence="2">Chloroplast</location>
    </subcellularLocation>
</comment>
<evidence type="ECO:0000256" key="7">
    <source>
        <dbReference type="PIRSR" id="PIRSR601344-1"/>
    </source>
</evidence>
<feature type="binding site" description="axial binding residue" evidence="7">
    <location>
        <position position="80"/>
    </location>
    <ligand>
        <name>chlorophyll b</name>
        <dbReference type="ChEBI" id="CHEBI:61721"/>
        <label>1</label>
    </ligand>
    <ligandPart>
        <name>Mg</name>
        <dbReference type="ChEBI" id="CHEBI:25107"/>
    </ligandPart>
</feature>
<keyword evidence="9" id="KW-1185">Reference proteome</keyword>
<protein>
    <recommendedName>
        <fullName evidence="10">Chlorophyll a-b binding protein, chloroplastic</fullName>
    </recommendedName>
</protein>
<dbReference type="EMBL" id="BRXY01000234">
    <property type="protein sequence ID" value="GMH79421.1"/>
    <property type="molecule type" value="Genomic_DNA"/>
</dbReference>
<evidence type="ECO:0000256" key="6">
    <source>
        <dbReference type="ARBA" id="ARBA00022640"/>
    </source>
</evidence>
<feature type="binding site" evidence="7">
    <location>
        <position position="224"/>
    </location>
    <ligand>
        <name>chlorophyll a</name>
        <dbReference type="ChEBI" id="CHEBI:58416"/>
        <label>1</label>
    </ligand>
</feature>
<dbReference type="Gene3D" id="1.10.3460.10">
    <property type="entry name" value="Chlorophyll a/b binding protein domain"/>
    <property type="match status" value="1"/>
</dbReference>
<dbReference type="SUPFAM" id="SSF103511">
    <property type="entry name" value="Chlorophyll a-b binding protein"/>
    <property type="match status" value="1"/>
</dbReference>
<feature type="binding site" evidence="7">
    <location>
        <position position="164"/>
    </location>
    <ligand>
        <name>chlorophyll a</name>
        <dbReference type="ChEBI" id="CHEBI:58416"/>
        <label>1</label>
    </ligand>
</feature>
<organism evidence="8 9">
    <name type="scientific">Triparma strigata</name>
    <dbReference type="NCBI Taxonomy" id="1606541"/>
    <lineage>
        <taxon>Eukaryota</taxon>
        <taxon>Sar</taxon>
        <taxon>Stramenopiles</taxon>
        <taxon>Ochrophyta</taxon>
        <taxon>Bolidophyceae</taxon>
        <taxon>Parmales</taxon>
        <taxon>Triparmaceae</taxon>
        <taxon>Triparma</taxon>
    </lineage>
</organism>
<keyword evidence="5" id="KW-0602">Photosynthesis</keyword>
<dbReference type="Pfam" id="PF00504">
    <property type="entry name" value="Chloroa_b-bind"/>
    <property type="match status" value="1"/>
</dbReference>
<comment type="caution">
    <text evidence="8">The sequence shown here is derived from an EMBL/GenBank/DDBJ whole genome shotgun (WGS) entry which is preliminary data.</text>
</comment>
<dbReference type="InterPro" id="IPR022796">
    <property type="entry name" value="Chloroa_b-bind"/>
</dbReference>
<comment type="function">
    <text evidence="1">The light-harvesting complex (LHC) functions as a light receptor, it captures and delivers excitation energy to photosystems with which it is closely associated. Energy is transferred from the carotenoid and chlorophyll C (or B) to chlorophyll A and the photosynthetic reaction centers where it is used to synthesize ATP and reducing power.</text>
</comment>
<accession>A0A9W7AX28</accession>
<keyword evidence="6" id="KW-0934">Plastid</keyword>
<feature type="binding site" evidence="7">
    <location>
        <position position="124"/>
    </location>
    <ligand>
        <name>chlorophyll a</name>
        <dbReference type="ChEBI" id="CHEBI:58416"/>
        <label>1</label>
    </ligand>
</feature>
<comment type="similarity">
    <text evidence="3">Belongs to the fucoxanthin chlorophyll protein family.</text>
</comment>
<dbReference type="OrthoDB" id="423598at2759"/>
<feature type="binding site" evidence="7">
    <location>
        <position position="226"/>
    </location>
    <ligand>
        <name>chlorophyll a</name>
        <dbReference type="ChEBI" id="CHEBI:58416"/>
        <label>1</label>
    </ligand>
</feature>
<dbReference type="GO" id="GO:0016020">
    <property type="term" value="C:membrane"/>
    <property type="evidence" value="ECO:0007669"/>
    <property type="project" value="InterPro"/>
</dbReference>
<evidence type="ECO:0008006" key="10">
    <source>
        <dbReference type="Google" id="ProtNLM"/>
    </source>
</evidence>